<dbReference type="Gene3D" id="2.60.120.1440">
    <property type="match status" value="1"/>
</dbReference>
<dbReference type="Pfam" id="PF04773">
    <property type="entry name" value="FecR"/>
    <property type="match status" value="1"/>
</dbReference>
<dbReference type="PANTHER" id="PTHR30273:SF2">
    <property type="entry name" value="PROTEIN FECR"/>
    <property type="match status" value="1"/>
</dbReference>
<dbReference type="PANTHER" id="PTHR30273">
    <property type="entry name" value="PERIPLASMIC SIGNAL SENSOR AND SIGMA FACTOR ACTIVATOR FECR-RELATED"/>
    <property type="match status" value="1"/>
</dbReference>
<dbReference type="AlphaFoldDB" id="Q2IXY7"/>
<sequence length="322" mass="34764">MPELDAVQRQALAWVIRLNSGGATSDDAAALALWRKRGPEYEDAFREAVQFWRTFGEATRELVGRNEARAMPPVRSRPVLSRRLLIGGGVAAAASLGGIYVSKHPPLGLWPSIEELAADHRTGKGERRKIEVAKNAVMTLNTQTAVSVRSASATPRVALISGEAAVDVSRDVGAMVIDAAGGRIEAQQASFNVRCVDQSVSVACFTGDVQVEWEGRRAVLAASQQLTYSEESGLTAVAPADAEQATAWQRGLLLVHDWPVDRLVAEINRYRPGRIVIMNSNLGRRMISGTFYLDHLDDFVAQVHGLFGATARTLPGGILLLS</sequence>
<evidence type="ECO:0000259" key="2">
    <source>
        <dbReference type="Pfam" id="PF16220"/>
    </source>
</evidence>
<keyword evidence="4" id="KW-1185">Reference proteome</keyword>
<dbReference type="EMBL" id="CP000250">
    <property type="protein sequence ID" value="ABD06923.1"/>
    <property type="molecule type" value="Genomic_DNA"/>
</dbReference>
<dbReference type="InterPro" id="IPR032623">
    <property type="entry name" value="FecR_N"/>
</dbReference>
<dbReference type="OrthoDB" id="636724at2"/>
<name>Q2IXY7_RHOP2</name>
<dbReference type="KEGG" id="rpb:RPB_2218"/>
<accession>Q2IXY7</accession>
<dbReference type="Proteomes" id="UP000008809">
    <property type="component" value="Chromosome"/>
</dbReference>
<dbReference type="eggNOG" id="COG3712">
    <property type="taxonomic scope" value="Bacteria"/>
</dbReference>
<evidence type="ECO:0000313" key="3">
    <source>
        <dbReference type="EMBL" id="ABD06923.1"/>
    </source>
</evidence>
<reference evidence="3 4" key="1">
    <citation type="submission" date="2006-01" db="EMBL/GenBank/DDBJ databases">
        <title>Complete sequence of Rhodopseudomonas palustris HaA2.</title>
        <authorList>
            <consortium name="US DOE Joint Genome Institute"/>
            <person name="Copeland A."/>
            <person name="Lucas S."/>
            <person name="Lapidus A."/>
            <person name="Barry K."/>
            <person name="Detter J.C."/>
            <person name="Glavina T."/>
            <person name="Hammon N."/>
            <person name="Israni S."/>
            <person name="Pitluck S."/>
            <person name="Chain P."/>
            <person name="Malfatti S."/>
            <person name="Shin M."/>
            <person name="Vergez L."/>
            <person name="Schmutz J."/>
            <person name="Larimer F."/>
            <person name="Land M."/>
            <person name="Hauser L."/>
            <person name="Pelletier D.A."/>
            <person name="Kyrpides N."/>
            <person name="Anderson I."/>
            <person name="Oda Y."/>
            <person name="Harwood C.S."/>
            <person name="Richardson P."/>
        </authorList>
    </citation>
    <scope>NUCLEOTIDE SEQUENCE [LARGE SCALE GENOMIC DNA]</scope>
    <source>
        <strain evidence="3 4">HaA2</strain>
    </source>
</reference>
<protein>
    <submittedName>
        <fullName evidence="3">Putative FecR</fullName>
    </submittedName>
</protein>
<evidence type="ECO:0000259" key="1">
    <source>
        <dbReference type="Pfam" id="PF04773"/>
    </source>
</evidence>
<dbReference type="GO" id="GO:0016989">
    <property type="term" value="F:sigma factor antagonist activity"/>
    <property type="evidence" value="ECO:0007669"/>
    <property type="project" value="TreeGrafter"/>
</dbReference>
<dbReference type="HOGENOM" id="CLU_050192_0_1_5"/>
<feature type="domain" description="FecR N-terminal" evidence="2">
    <location>
        <begin position="9"/>
        <end position="50"/>
    </location>
</feature>
<dbReference type="InterPro" id="IPR006860">
    <property type="entry name" value="FecR"/>
</dbReference>
<dbReference type="InterPro" id="IPR012373">
    <property type="entry name" value="Ferrdict_sens_TM"/>
</dbReference>
<gene>
    <name evidence="3" type="ordered locus">RPB_2218</name>
</gene>
<dbReference type="PIRSF" id="PIRSF018266">
    <property type="entry name" value="FecR"/>
    <property type="match status" value="1"/>
</dbReference>
<proteinExistence type="predicted"/>
<organism evidence="3 4">
    <name type="scientific">Rhodopseudomonas palustris (strain HaA2)</name>
    <dbReference type="NCBI Taxonomy" id="316058"/>
    <lineage>
        <taxon>Bacteria</taxon>
        <taxon>Pseudomonadati</taxon>
        <taxon>Pseudomonadota</taxon>
        <taxon>Alphaproteobacteria</taxon>
        <taxon>Hyphomicrobiales</taxon>
        <taxon>Nitrobacteraceae</taxon>
        <taxon>Rhodopseudomonas</taxon>
    </lineage>
</organism>
<evidence type="ECO:0000313" key="4">
    <source>
        <dbReference type="Proteomes" id="UP000008809"/>
    </source>
</evidence>
<dbReference type="Pfam" id="PF16220">
    <property type="entry name" value="DUF4880"/>
    <property type="match status" value="1"/>
</dbReference>
<dbReference type="STRING" id="316058.RPB_2218"/>
<feature type="domain" description="FecR protein" evidence="1">
    <location>
        <begin position="119"/>
        <end position="210"/>
    </location>
</feature>